<dbReference type="InterPro" id="IPR011990">
    <property type="entry name" value="TPR-like_helical_dom_sf"/>
</dbReference>
<dbReference type="AlphaFoldDB" id="A0A249MVX3"/>
<dbReference type="KEGG" id="shyd:CJD35_13215"/>
<evidence type="ECO:0000313" key="4">
    <source>
        <dbReference type="Proteomes" id="UP000217141"/>
    </source>
</evidence>
<dbReference type="STRING" id="1192759.GCA_000277525_01510"/>
<evidence type="ECO:0000313" key="2">
    <source>
        <dbReference type="EMBL" id="ASY45289.1"/>
    </source>
</evidence>
<dbReference type="EMBL" id="CP022745">
    <property type="protein sequence ID" value="ASY45289.1"/>
    <property type="molecule type" value="Genomic_DNA"/>
</dbReference>
<organism evidence="2 4">
    <name type="scientific">Sphingobium xenophagum</name>
    <dbReference type="NCBI Taxonomy" id="121428"/>
    <lineage>
        <taxon>Bacteria</taxon>
        <taxon>Pseudomonadati</taxon>
        <taxon>Pseudomonadota</taxon>
        <taxon>Alphaproteobacteria</taxon>
        <taxon>Sphingomonadales</taxon>
        <taxon>Sphingomonadaceae</taxon>
        <taxon>Sphingobium</taxon>
    </lineage>
</organism>
<reference evidence="2 4" key="2">
    <citation type="submission" date="2017-08" db="EMBL/GenBank/DDBJ databases">
        <title>Whole Genome Sequence of Sphingobium hydrophobicum C1: Insights into Adaption to the Electronic-waste Contaminated Sediment.</title>
        <authorList>
            <person name="Song D."/>
            <person name="Chen X."/>
            <person name="Xu M."/>
        </authorList>
    </citation>
    <scope>NUCLEOTIDE SEQUENCE [LARGE SCALE GENOMIC DNA]</scope>
    <source>
        <strain evidence="2 4">C1</strain>
    </source>
</reference>
<dbReference type="Gene3D" id="1.25.40.10">
    <property type="entry name" value="Tetratricopeptide repeat domain"/>
    <property type="match status" value="1"/>
</dbReference>
<dbReference type="SUPFAM" id="SSF48452">
    <property type="entry name" value="TPR-like"/>
    <property type="match status" value="1"/>
</dbReference>
<dbReference type="Proteomes" id="UP000217141">
    <property type="component" value="Chromosome I"/>
</dbReference>
<accession>A0A401J3S4</accession>
<evidence type="ECO:0008006" key="6">
    <source>
        <dbReference type="Google" id="ProtNLM"/>
    </source>
</evidence>
<evidence type="ECO:0000313" key="5">
    <source>
        <dbReference type="Proteomes" id="UP000290975"/>
    </source>
</evidence>
<keyword evidence="5" id="KW-1185">Reference proteome</keyword>
<dbReference type="Proteomes" id="UP000290975">
    <property type="component" value="Unassembled WGS sequence"/>
</dbReference>
<gene>
    <name evidence="2" type="ORF">CJD35_13215</name>
    <name evidence="3" type="ORF">MBESOW_P2491</name>
</gene>
<keyword evidence="1" id="KW-0732">Signal</keyword>
<feature type="signal peptide" evidence="1">
    <location>
        <begin position="1"/>
        <end position="25"/>
    </location>
</feature>
<dbReference type="Pfam" id="PF14559">
    <property type="entry name" value="TPR_19"/>
    <property type="match status" value="1"/>
</dbReference>
<proteinExistence type="predicted"/>
<accession>A0A249MVX3</accession>
<evidence type="ECO:0000256" key="1">
    <source>
        <dbReference type="SAM" id="SignalP"/>
    </source>
</evidence>
<protein>
    <recommendedName>
        <fullName evidence="6">Tetratricopeptide repeat-like domain-containing protein</fullName>
    </recommendedName>
</protein>
<sequence length="184" mass="19515">MLEEFAMRLTILFPLLCAVAVPAYAQQNGTGISGIHFDAGSPMGVVPITGFGPDNFKGGNRSTSLDQARQLIASGDLMQADKLLATVIGETPSREARFLKGVTKLGLGDAASARRYFEQSLYRGRNGHPGAMSGLAIAEIKLGNVDAARDILHKLQYQQEKCGHSCDRAGSLKQAVGVVEKALA</sequence>
<name>A0A249MVX3_SPHXE</name>
<dbReference type="EMBL" id="BBQY01000014">
    <property type="protein sequence ID" value="GBH31230.1"/>
    <property type="molecule type" value="Genomic_DNA"/>
</dbReference>
<reference evidence="3 5" key="1">
    <citation type="submission" date="2014-12" db="EMBL/GenBank/DDBJ databases">
        <title>Whole genome sequencing of Sphingobium xenophagum OW59.</title>
        <authorList>
            <person name="Ohta Y."/>
            <person name="Nishi S."/>
            <person name="Hatada Y."/>
        </authorList>
    </citation>
    <scope>NUCLEOTIDE SEQUENCE [LARGE SCALE GENOMIC DNA]</scope>
    <source>
        <strain evidence="3 5">OW59</strain>
    </source>
</reference>
<feature type="chain" id="PRO_5036033345" description="Tetratricopeptide repeat-like domain-containing protein" evidence="1">
    <location>
        <begin position="26"/>
        <end position="184"/>
    </location>
</feature>
<dbReference type="RefSeq" id="WP_017182373.1">
    <property type="nucleotide sequence ID" value="NZ_BBQY01000014.1"/>
</dbReference>
<evidence type="ECO:0000313" key="3">
    <source>
        <dbReference type="EMBL" id="GBH31230.1"/>
    </source>
</evidence>